<evidence type="ECO:0000256" key="3">
    <source>
        <dbReference type="ARBA" id="ARBA00022475"/>
    </source>
</evidence>
<keyword evidence="5 7" id="KW-1133">Transmembrane helix</keyword>
<dbReference type="Pfam" id="PF01311">
    <property type="entry name" value="Bac_export_1"/>
    <property type="match status" value="1"/>
</dbReference>
<sequence length="257" mass="26627">MTADLARLLSDAQLWLAQAFIVFLRVGGAMALMPAFGEQIVPARVRLVAAFAFTLVTLSGTDPVTLGAATRTAVSPTLLSEMGVGLAIGAMLRLFVLALQTAGMMIAQSISLAQMFGVAGESQPAVSTLLTLGGLALAAHLGLHIKIAALLIASYDAIPPRSLPSAEVLRLWGLGGVAQTFSLAFSIAMPFVLGGLLYNVALGAINRAMPQMMVTFIGAPALTFGGLVLLTVAVPTGLLVWSGALDRFLSAPFEVHR</sequence>
<keyword evidence="8" id="KW-0966">Cell projection</keyword>
<dbReference type="Proteomes" id="UP000028824">
    <property type="component" value="Unassembled WGS sequence"/>
</dbReference>
<evidence type="ECO:0000313" key="8">
    <source>
        <dbReference type="EMBL" id="KFI29026.1"/>
    </source>
</evidence>
<dbReference type="STRING" id="1105367.CG50_12610"/>
<comment type="similarity">
    <text evidence="2">Belongs to the FliR/MopE/SpaR family.</text>
</comment>
<dbReference type="InterPro" id="IPR002010">
    <property type="entry name" value="T3SS_IM_R"/>
</dbReference>
<gene>
    <name evidence="8" type="ORF">CG50_12610</name>
</gene>
<keyword evidence="8" id="KW-0282">Flagellum</keyword>
<organism evidence="8 9">
    <name type="scientific">Paenirhodobacter enshiensis</name>
    <dbReference type="NCBI Taxonomy" id="1105367"/>
    <lineage>
        <taxon>Bacteria</taxon>
        <taxon>Pseudomonadati</taxon>
        <taxon>Pseudomonadota</taxon>
        <taxon>Alphaproteobacteria</taxon>
        <taxon>Rhodobacterales</taxon>
        <taxon>Rhodobacter group</taxon>
        <taxon>Paenirhodobacter</taxon>
    </lineage>
</organism>
<comment type="subcellular location">
    <subcellularLocation>
        <location evidence="1">Cell membrane</location>
        <topology evidence="1">Multi-pass membrane protein</topology>
    </subcellularLocation>
</comment>
<evidence type="ECO:0000256" key="6">
    <source>
        <dbReference type="ARBA" id="ARBA00023136"/>
    </source>
</evidence>
<dbReference type="eggNOG" id="COG1684">
    <property type="taxonomic scope" value="Bacteria"/>
</dbReference>
<dbReference type="PANTHER" id="PTHR30065:SF1">
    <property type="entry name" value="SURFACE PRESENTATION OF ANTIGENS PROTEIN SPAR"/>
    <property type="match status" value="1"/>
</dbReference>
<evidence type="ECO:0000256" key="7">
    <source>
        <dbReference type="SAM" id="Phobius"/>
    </source>
</evidence>
<dbReference type="EMBL" id="JFZB01000005">
    <property type="protein sequence ID" value="KFI29026.1"/>
    <property type="molecule type" value="Genomic_DNA"/>
</dbReference>
<feature type="transmembrane region" description="Helical" evidence="7">
    <location>
        <begin position="128"/>
        <end position="152"/>
    </location>
</feature>
<keyword evidence="9" id="KW-1185">Reference proteome</keyword>
<keyword evidence="6 7" id="KW-0472">Membrane</keyword>
<evidence type="ECO:0000256" key="4">
    <source>
        <dbReference type="ARBA" id="ARBA00022692"/>
    </source>
</evidence>
<evidence type="ECO:0000256" key="5">
    <source>
        <dbReference type="ARBA" id="ARBA00022989"/>
    </source>
</evidence>
<protein>
    <submittedName>
        <fullName evidence="8">Flagellar biosynthesis protein FliR</fullName>
    </submittedName>
</protein>
<feature type="transmembrane region" description="Helical" evidence="7">
    <location>
        <begin position="172"/>
        <end position="201"/>
    </location>
</feature>
<feature type="transmembrane region" description="Helical" evidence="7">
    <location>
        <begin position="45"/>
        <end position="66"/>
    </location>
</feature>
<dbReference type="GO" id="GO:0006605">
    <property type="term" value="P:protein targeting"/>
    <property type="evidence" value="ECO:0007669"/>
    <property type="project" value="InterPro"/>
</dbReference>
<dbReference type="PANTHER" id="PTHR30065">
    <property type="entry name" value="FLAGELLAR BIOSYNTHETIC PROTEIN FLIR"/>
    <property type="match status" value="1"/>
</dbReference>
<reference evidence="8 9" key="1">
    <citation type="submission" date="2014-03" db="EMBL/GenBank/DDBJ databases">
        <title>Genome of Paenirhodobacter enshiensis DW2-9.</title>
        <authorList>
            <person name="Wang D."/>
            <person name="Wang G."/>
        </authorList>
    </citation>
    <scope>NUCLEOTIDE SEQUENCE [LARGE SCALE GENOMIC DNA]</scope>
    <source>
        <strain evidence="8 9">DW2-9</strain>
    </source>
</reference>
<keyword evidence="4 7" id="KW-0812">Transmembrane</keyword>
<keyword evidence="3" id="KW-1003">Cell membrane</keyword>
<feature type="transmembrane region" description="Helical" evidence="7">
    <location>
        <begin position="12"/>
        <end position="33"/>
    </location>
</feature>
<dbReference type="PRINTS" id="PR00953">
    <property type="entry name" value="TYPE3IMRPROT"/>
</dbReference>
<accession>A0A086Y426</accession>
<evidence type="ECO:0000256" key="1">
    <source>
        <dbReference type="ARBA" id="ARBA00004651"/>
    </source>
</evidence>
<feature type="transmembrane region" description="Helical" evidence="7">
    <location>
        <begin position="213"/>
        <end position="241"/>
    </location>
</feature>
<name>A0A086Y426_9RHOB</name>
<evidence type="ECO:0000256" key="2">
    <source>
        <dbReference type="ARBA" id="ARBA00009772"/>
    </source>
</evidence>
<feature type="transmembrane region" description="Helical" evidence="7">
    <location>
        <begin position="86"/>
        <end position="107"/>
    </location>
</feature>
<dbReference type="GO" id="GO:0005886">
    <property type="term" value="C:plasma membrane"/>
    <property type="evidence" value="ECO:0007669"/>
    <property type="project" value="UniProtKB-SubCell"/>
</dbReference>
<proteinExistence type="inferred from homology"/>
<comment type="caution">
    <text evidence="8">The sequence shown here is derived from an EMBL/GenBank/DDBJ whole genome shotgun (WGS) entry which is preliminary data.</text>
</comment>
<keyword evidence="8" id="KW-0969">Cilium</keyword>
<dbReference type="RefSeq" id="WP_036635592.1">
    <property type="nucleotide sequence ID" value="NZ_CAXYYU010000003.1"/>
</dbReference>
<evidence type="ECO:0000313" key="9">
    <source>
        <dbReference type="Proteomes" id="UP000028824"/>
    </source>
</evidence>
<dbReference type="OrthoDB" id="9779817at2"/>
<dbReference type="AlphaFoldDB" id="A0A086Y426"/>